<evidence type="ECO:0008006" key="2">
    <source>
        <dbReference type="Google" id="ProtNLM"/>
    </source>
</evidence>
<dbReference type="AlphaFoldDB" id="A0A375BLH0"/>
<proteinExistence type="predicted"/>
<dbReference type="PANTHER" id="PTHR30164:SF2">
    <property type="entry name" value="PROTEIN MTFA"/>
    <property type="match status" value="1"/>
</dbReference>
<sequence>MFFDDVMLGKLTTFLRSRSRARKLEHYAIPDALWSRTVARLPFVQRYGSADQAALRELATLFIAEKEYSTAHDLPLDDDMVVSVAVQACVPILKLGLPWYRGWHGIVLYPGEFIIRRTVQDEIGLVHGVVEEASGEAWEHGPVILSWPDVHSPGAGIDSDHELPADTYNVVIHEFAHKLDMLDGEPDGVPAFSRVLHPEVDAEAWAETFLTEYDRFAEAWDARDEADWDRPERLPAALRIIDPYGSEAPSEFFAVTSEAFFVEPAGLARHWPVVYQSLAAFYRQDPASM</sequence>
<dbReference type="Pfam" id="PF06167">
    <property type="entry name" value="Peptidase_M90"/>
    <property type="match status" value="1"/>
</dbReference>
<dbReference type="Proteomes" id="UP000256297">
    <property type="component" value="Chromosome CBM2589_b"/>
</dbReference>
<dbReference type="EMBL" id="OFSP01000011">
    <property type="protein sequence ID" value="SOY47551.1"/>
    <property type="molecule type" value="Genomic_DNA"/>
</dbReference>
<dbReference type="InterPro" id="IPR010384">
    <property type="entry name" value="MtfA_fam"/>
</dbReference>
<dbReference type="Gene3D" id="3.40.390.10">
    <property type="entry name" value="Collagenase (Catalytic Domain)"/>
    <property type="match status" value="1"/>
</dbReference>
<dbReference type="PANTHER" id="PTHR30164">
    <property type="entry name" value="MTFA PEPTIDASE"/>
    <property type="match status" value="1"/>
</dbReference>
<dbReference type="CDD" id="cd20169">
    <property type="entry name" value="Peptidase_M90_mtfA"/>
    <property type="match status" value="1"/>
</dbReference>
<accession>A0A375BLH0</accession>
<dbReference type="GO" id="GO:0005829">
    <property type="term" value="C:cytosol"/>
    <property type="evidence" value="ECO:0007669"/>
    <property type="project" value="TreeGrafter"/>
</dbReference>
<dbReference type="GO" id="GO:0004177">
    <property type="term" value="F:aminopeptidase activity"/>
    <property type="evidence" value="ECO:0007669"/>
    <property type="project" value="TreeGrafter"/>
</dbReference>
<evidence type="ECO:0000313" key="1">
    <source>
        <dbReference type="EMBL" id="SOY47551.1"/>
    </source>
</evidence>
<dbReference type="Gene3D" id="1.10.472.150">
    <property type="entry name" value="Glucose-regulated metallo-peptidase M90, N-terminal domain"/>
    <property type="match status" value="1"/>
</dbReference>
<dbReference type="GO" id="GO:0008237">
    <property type="term" value="F:metallopeptidase activity"/>
    <property type="evidence" value="ECO:0007669"/>
    <property type="project" value="InterPro"/>
</dbReference>
<dbReference type="SUPFAM" id="SSF55486">
    <property type="entry name" value="Metalloproteases ('zincins'), catalytic domain"/>
    <property type="match status" value="1"/>
</dbReference>
<comment type="caution">
    <text evidence="1">The sequence shown here is derived from an EMBL/GenBank/DDBJ whole genome shotgun (WGS) entry which is preliminary data.</text>
</comment>
<name>A0A375BLH0_9BURK</name>
<reference evidence="1" key="1">
    <citation type="submission" date="2018-01" db="EMBL/GenBank/DDBJ databases">
        <authorList>
            <person name="Clerissi C."/>
        </authorList>
    </citation>
    <scope>NUCLEOTIDE SEQUENCE</scope>
    <source>
        <strain evidence="1">Cupriavidus taiwanensis STM 3521</strain>
    </source>
</reference>
<organism evidence="1">
    <name type="scientific">Cupriavidus taiwanensis</name>
    <dbReference type="NCBI Taxonomy" id="164546"/>
    <lineage>
        <taxon>Bacteria</taxon>
        <taxon>Pseudomonadati</taxon>
        <taxon>Pseudomonadota</taxon>
        <taxon>Betaproteobacteria</taxon>
        <taxon>Burkholderiales</taxon>
        <taxon>Burkholderiaceae</taxon>
        <taxon>Cupriavidus</taxon>
    </lineage>
</organism>
<dbReference type="InterPro" id="IPR042252">
    <property type="entry name" value="MtfA_N"/>
</dbReference>
<gene>
    <name evidence="1" type="ORF">CBM2589_B190105</name>
</gene>
<protein>
    <recommendedName>
        <fullName evidence="2">Protein MtfA</fullName>
    </recommendedName>
</protein>
<dbReference type="InterPro" id="IPR024079">
    <property type="entry name" value="MetalloPept_cat_dom_sf"/>
</dbReference>